<proteinExistence type="predicted"/>
<feature type="domain" description="Protein kinase" evidence="2">
    <location>
        <begin position="115"/>
        <end position="558"/>
    </location>
</feature>
<feature type="compositionally biased region" description="Acidic residues" evidence="1">
    <location>
        <begin position="196"/>
        <end position="209"/>
    </location>
</feature>
<dbReference type="Gene3D" id="1.10.510.10">
    <property type="entry name" value="Transferase(Phosphotransferase) domain 1"/>
    <property type="match status" value="1"/>
</dbReference>
<evidence type="ECO:0000313" key="3">
    <source>
        <dbReference type="EMBL" id="KAK9418238.1"/>
    </source>
</evidence>
<name>A0ABR2UUB4_9PEZI</name>
<comment type="caution">
    <text evidence="3">The sequence shown here is derived from an EMBL/GenBank/DDBJ whole genome shotgun (WGS) entry which is preliminary data.</text>
</comment>
<evidence type="ECO:0000313" key="4">
    <source>
        <dbReference type="Proteomes" id="UP001408356"/>
    </source>
</evidence>
<evidence type="ECO:0000256" key="1">
    <source>
        <dbReference type="SAM" id="MobiDB-lite"/>
    </source>
</evidence>
<dbReference type="PANTHER" id="PTHR24361">
    <property type="entry name" value="MITOGEN-ACTIVATED KINASE KINASE KINASE"/>
    <property type="match status" value="1"/>
</dbReference>
<accession>A0ABR2UUB4</accession>
<dbReference type="Proteomes" id="UP001408356">
    <property type="component" value="Unassembled WGS sequence"/>
</dbReference>
<dbReference type="EMBL" id="JARVKF010000392">
    <property type="protein sequence ID" value="KAK9418238.1"/>
    <property type="molecule type" value="Genomic_DNA"/>
</dbReference>
<dbReference type="InterPro" id="IPR000719">
    <property type="entry name" value="Prot_kinase_dom"/>
</dbReference>
<feature type="region of interest" description="Disordered" evidence="1">
    <location>
        <begin position="179"/>
        <end position="233"/>
    </location>
</feature>
<sequence>MATERARRHRHREELQWLSYKFDRYREDGMNPRRAPTVGERRDWELPRPVDSRHGLQPAQGPIEYKPSVRPPAGPDLDKVTTTRGLGRQARAVFNRLQDTHKWFNGDPWFHHPSVVYQKLLGYGASNLALHYTFGAADLERNFVLKVGLHDPLNDPRIRKEAKMLRKVRRSQHIVQALNPSQFGLASSTGPAQEPMELDDSSAPDDSSSDESVSSNSGPEPKRQRRDLTDGQLVRKDRRLRGTIAGRLRPRDNRRREYIAEKEESPAAQREYLLLEYMENGTLEDFIWRLNELDQKCPNRVLWSFWVCLIRACIAMAYPVHKFHPRRKDATVTGALSESIPANHNKREWIRPMVHFAIDPTNVYIGKIPTDVKHDEHIEEATPILKASVRELGGFSVAEVVKKEKRNWYYESRRTSGKHGFFAPEQFSEIWDKLGADMDGSEFGDSPIAGNYGPAMNIWGIATTLVCVITRCEPLMPPRAAKVKLLAREGDDSTTWWNHYSYGAMLVKQPDDEKWSYVDQELRETLARCLARDPSHRPDLKTLLNQAVDKCEEDGPWVYADGESDADNDFVHDWMEKILKNAQPGQARGP</sequence>
<feature type="compositionally biased region" description="Polar residues" evidence="1">
    <location>
        <begin position="179"/>
        <end position="191"/>
    </location>
</feature>
<organism evidence="3 4">
    <name type="scientific">Seiridium unicorne</name>
    <dbReference type="NCBI Taxonomy" id="138068"/>
    <lineage>
        <taxon>Eukaryota</taxon>
        <taxon>Fungi</taxon>
        <taxon>Dikarya</taxon>
        <taxon>Ascomycota</taxon>
        <taxon>Pezizomycotina</taxon>
        <taxon>Sordariomycetes</taxon>
        <taxon>Xylariomycetidae</taxon>
        <taxon>Amphisphaeriales</taxon>
        <taxon>Sporocadaceae</taxon>
        <taxon>Seiridium</taxon>
    </lineage>
</organism>
<dbReference type="InterPro" id="IPR011009">
    <property type="entry name" value="Kinase-like_dom_sf"/>
</dbReference>
<dbReference type="SUPFAM" id="SSF56112">
    <property type="entry name" value="Protein kinase-like (PK-like)"/>
    <property type="match status" value="1"/>
</dbReference>
<feature type="region of interest" description="Disordered" evidence="1">
    <location>
        <begin position="46"/>
        <end position="76"/>
    </location>
</feature>
<evidence type="ECO:0000259" key="2">
    <source>
        <dbReference type="PROSITE" id="PS50011"/>
    </source>
</evidence>
<gene>
    <name evidence="3" type="ORF">SUNI508_08199</name>
</gene>
<keyword evidence="4" id="KW-1185">Reference proteome</keyword>
<reference evidence="3 4" key="1">
    <citation type="journal article" date="2024" name="J. Plant Pathol.">
        <title>Sequence and assembly of the genome of Seiridium unicorne, isolate CBS 538.82, causal agent of cypress canker disease.</title>
        <authorList>
            <person name="Scali E."/>
            <person name="Rocca G.D."/>
            <person name="Danti R."/>
            <person name="Garbelotto M."/>
            <person name="Barberini S."/>
            <person name="Baroncelli R."/>
            <person name="Emiliani G."/>
        </authorList>
    </citation>
    <scope>NUCLEOTIDE SEQUENCE [LARGE SCALE GENOMIC DNA]</scope>
    <source>
        <strain evidence="3 4">BM-138-508</strain>
    </source>
</reference>
<dbReference type="PROSITE" id="PS50011">
    <property type="entry name" value="PROTEIN_KINASE_DOM"/>
    <property type="match status" value="1"/>
</dbReference>
<protein>
    <recommendedName>
        <fullName evidence="2">Protein kinase domain-containing protein</fullName>
    </recommendedName>
</protein>
<feature type="compositionally biased region" description="Basic and acidic residues" evidence="1">
    <location>
        <begin position="220"/>
        <end position="233"/>
    </location>
</feature>
<dbReference type="InterPro" id="IPR053235">
    <property type="entry name" value="Ser_Thr_kinase"/>
</dbReference>